<feature type="binding site" evidence="16">
    <location>
        <position position="336"/>
    </location>
    <ligand>
        <name>ATP</name>
        <dbReference type="ChEBI" id="CHEBI:30616"/>
    </ligand>
</feature>
<evidence type="ECO:0000256" key="4">
    <source>
        <dbReference type="ARBA" id="ARBA00022679"/>
    </source>
</evidence>
<dbReference type="Pfam" id="PF19160">
    <property type="entry name" value="SPARK"/>
    <property type="match status" value="1"/>
</dbReference>
<evidence type="ECO:0000256" key="2">
    <source>
        <dbReference type="ARBA" id="ARBA00012513"/>
    </source>
</evidence>
<evidence type="ECO:0000256" key="10">
    <source>
        <dbReference type="ARBA" id="ARBA00022989"/>
    </source>
</evidence>
<name>A0AAP0X608_LIQFO</name>
<proteinExistence type="predicted"/>
<feature type="signal peptide" evidence="18">
    <location>
        <begin position="1"/>
        <end position="22"/>
    </location>
</feature>
<evidence type="ECO:0000256" key="3">
    <source>
        <dbReference type="ARBA" id="ARBA00022527"/>
    </source>
</evidence>
<keyword evidence="11 17" id="KW-0472">Membrane</keyword>
<keyword evidence="12" id="KW-0675">Receptor</keyword>
<evidence type="ECO:0000259" key="19">
    <source>
        <dbReference type="PROSITE" id="PS50011"/>
    </source>
</evidence>
<feature type="transmembrane region" description="Helical" evidence="17">
    <location>
        <begin position="578"/>
        <end position="596"/>
    </location>
</feature>
<dbReference type="InterPro" id="IPR008271">
    <property type="entry name" value="Ser/Thr_kinase_AS"/>
</dbReference>
<keyword evidence="7 16" id="KW-0547">Nucleotide-binding</keyword>
<keyword evidence="5 17" id="KW-0812">Transmembrane</keyword>
<dbReference type="FunFam" id="3.30.200.20:FF:000492">
    <property type="entry name" value="probable receptor-like protein kinase At1g11050"/>
    <property type="match status" value="1"/>
</dbReference>
<organism evidence="20 21">
    <name type="scientific">Liquidambar formosana</name>
    <name type="common">Formosan gum</name>
    <dbReference type="NCBI Taxonomy" id="63359"/>
    <lineage>
        <taxon>Eukaryota</taxon>
        <taxon>Viridiplantae</taxon>
        <taxon>Streptophyta</taxon>
        <taxon>Embryophyta</taxon>
        <taxon>Tracheophyta</taxon>
        <taxon>Spermatophyta</taxon>
        <taxon>Magnoliopsida</taxon>
        <taxon>eudicotyledons</taxon>
        <taxon>Gunneridae</taxon>
        <taxon>Pentapetalae</taxon>
        <taxon>Saxifragales</taxon>
        <taxon>Altingiaceae</taxon>
        <taxon>Liquidambar</taxon>
    </lineage>
</organism>
<keyword evidence="10 17" id="KW-1133">Transmembrane helix</keyword>
<feature type="transmembrane region" description="Helical" evidence="17">
    <location>
        <begin position="233"/>
        <end position="257"/>
    </location>
</feature>
<dbReference type="PANTHER" id="PTHR47989:SF58">
    <property type="entry name" value="PROTEIN KINASE DOMAIN-CONTAINING PROTEIN"/>
    <property type="match status" value="1"/>
</dbReference>
<comment type="caution">
    <text evidence="20">The sequence shown here is derived from an EMBL/GenBank/DDBJ whole genome shotgun (WGS) entry which is preliminary data.</text>
</comment>
<protein>
    <recommendedName>
        <fullName evidence="2">non-specific serine/threonine protein kinase</fullName>
        <ecNumber evidence="2">2.7.11.1</ecNumber>
    </recommendedName>
</protein>
<keyword evidence="13" id="KW-0325">Glycoprotein</keyword>
<feature type="domain" description="Protein kinase" evidence="19">
    <location>
        <begin position="307"/>
        <end position="579"/>
    </location>
</feature>
<evidence type="ECO:0000313" key="21">
    <source>
        <dbReference type="Proteomes" id="UP001415857"/>
    </source>
</evidence>
<dbReference type="InterPro" id="IPR011009">
    <property type="entry name" value="Kinase-like_dom_sf"/>
</dbReference>
<evidence type="ECO:0000313" key="20">
    <source>
        <dbReference type="EMBL" id="KAK9286390.1"/>
    </source>
</evidence>
<evidence type="ECO:0000256" key="1">
    <source>
        <dbReference type="ARBA" id="ARBA00004479"/>
    </source>
</evidence>
<keyword evidence="6 18" id="KW-0732">Signal</keyword>
<dbReference type="AlphaFoldDB" id="A0AAP0X608"/>
<dbReference type="PROSITE" id="PS00107">
    <property type="entry name" value="PROTEIN_KINASE_ATP"/>
    <property type="match status" value="1"/>
</dbReference>
<keyword evidence="4" id="KW-0808">Transferase</keyword>
<keyword evidence="21" id="KW-1185">Reference proteome</keyword>
<dbReference type="Proteomes" id="UP001415857">
    <property type="component" value="Unassembled WGS sequence"/>
</dbReference>
<evidence type="ECO:0000256" key="17">
    <source>
        <dbReference type="SAM" id="Phobius"/>
    </source>
</evidence>
<feature type="chain" id="PRO_5042936341" description="non-specific serine/threonine protein kinase" evidence="18">
    <location>
        <begin position="23"/>
        <end position="649"/>
    </location>
</feature>
<dbReference type="GO" id="GO:0005524">
    <property type="term" value="F:ATP binding"/>
    <property type="evidence" value="ECO:0007669"/>
    <property type="project" value="UniProtKB-UniRule"/>
</dbReference>
<dbReference type="SMART" id="SM00220">
    <property type="entry name" value="S_TKc"/>
    <property type="match status" value="1"/>
</dbReference>
<dbReference type="PANTHER" id="PTHR47989">
    <property type="entry name" value="OS01G0750732 PROTEIN"/>
    <property type="match status" value="1"/>
</dbReference>
<evidence type="ECO:0000256" key="12">
    <source>
        <dbReference type="ARBA" id="ARBA00023170"/>
    </source>
</evidence>
<dbReference type="Gene3D" id="3.30.200.20">
    <property type="entry name" value="Phosphorylase Kinase, domain 1"/>
    <property type="match status" value="1"/>
</dbReference>
<dbReference type="Pfam" id="PF00069">
    <property type="entry name" value="Pkinase"/>
    <property type="match status" value="1"/>
</dbReference>
<dbReference type="PROSITE" id="PS50011">
    <property type="entry name" value="PROTEIN_KINASE_DOM"/>
    <property type="match status" value="1"/>
</dbReference>
<comment type="catalytic activity">
    <reaction evidence="14">
        <text>L-threonyl-[protein] + ATP = O-phospho-L-threonyl-[protein] + ADP + H(+)</text>
        <dbReference type="Rhea" id="RHEA:46608"/>
        <dbReference type="Rhea" id="RHEA-COMP:11060"/>
        <dbReference type="Rhea" id="RHEA-COMP:11605"/>
        <dbReference type="ChEBI" id="CHEBI:15378"/>
        <dbReference type="ChEBI" id="CHEBI:30013"/>
        <dbReference type="ChEBI" id="CHEBI:30616"/>
        <dbReference type="ChEBI" id="CHEBI:61977"/>
        <dbReference type="ChEBI" id="CHEBI:456216"/>
        <dbReference type="EC" id="2.7.11.1"/>
    </reaction>
</comment>
<keyword evidence="3" id="KW-0723">Serine/threonine-protein kinase</keyword>
<dbReference type="FunFam" id="1.10.510.10:FF:000287">
    <property type="entry name" value="probable LRR receptor-like serine/threonine-protein kinase RKF3"/>
    <property type="match status" value="1"/>
</dbReference>
<comment type="catalytic activity">
    <reaction evidence="15">
        <text>L-seryl-[protein] + ATP = O-phospho-L-seryl-[protein] + ADP + H(+)</text>
        <dbReference type="Rhea" id="RHEA:17989"/>
        <dbReference type="Rhea" id="RHEA-COMP:9863"/>
        <dbReference type="Rhea" id="RHEA-COMP:11604"/>
        <dbReference type="ChEBI" id="CHEBI:15378"/>
        <dbReference type="ChEBI" id="CHEBI:29999"/>
        <dbReference type="ChEBI" id="CHEBI:30616"/>
        <dbReference type="ChEBI" id="CHEBI:83421"/>
        <dbReference type="ChEBI" id="CHEBI:456216"/>
        <dbReference type="EC" id="2.7.11.1"/>
    </reaction>
</comment>
<comment type="subcellular location">
    <subcellularLocation>
        <location evidence="1">Membrane</location>
        <topology evidence="1">Single-pass type I membrane protein</topology>
    </subcellularLocation>
</comment>
<gene>
    <name evidence="20" type="ORF">L1049_014785</name>
</gene>
<dbReference type="SUPFAM" id="SSF56112">
    <property type="entry name" value="Protein kinase-like (PK-like)"/>
    <property type="match status" value="1"/>
</dbReference>
<keyword evidence="8" id="KW-0418">Kinase</keyword>
<dbReference type="PROSITE" id="PS00108">
    <property type="entry name" value="PROTEIN_KINASE_ST"/>
    <property type="match status" value="1"/>
</dbReference>
<evidence type="ECO:0000256" key="9">
    <source>
        <dbReference type="ARBA" id="ARBA00022840"/>
    </source>
</evidence>
<dbReference type="InterPro" id="IPR043891">
    <property type="entry name" value="SPARK"/>
</dbReference>
<evidence type="ECO:0000256" key="15">
    <source>
        <dbReference type="ARBA" id="ARBA00048679"/>
    </source>
</evidence>
<keyword evidence="9 16" id="KW-0067">ATP-binding</keyword>
<dbReference type="Gene3D" id="1.10.510.10">
    <property type="entry name" value="Transferase(Phosphotransferase) domain 1"/>
    <property type="match status" value="1"/>
</dbReference>
<evidence type="ECO:0000256" key="11">
    <source>
        <dbReference type="ARBA" id="ARBA00023136"/>
    </source>
</evidence>
<sequence>MKLDLVFTLSLLSLSTLSLTSSTITNDIAISTCPMDLGYVLRIPWNTSLCQDASTNDNKTTCCQTLLSLYGVALSEHLKETSLFQLPDLNTSISCLSDFQSNLDSLSLFPNLTSLCFDPSQFVITPNICANIESRADWINKLGPSTPLDLSCRPDLTDVTACGGCVAAGFQVQHKLISIDGNNSHATDCFYFTILYAAGIINEFGPESTGTMSCIFGLPIKTQVGSASKSHSALVFSSTGAGVAVLVMSCFLGLYYLWNRRKKMNAWCNSGYEADVEEQGGSKLRLRPNTGSIWFKIHELEKATDNFSPKNFIGRGGFGLVYKGTLPDGTTVAVKKVIESDFQGDAEFCNEVEIISNLRHRNLVPLRGCCVIDGDQNYEHYEESGSLRYLVYDYMPNGNLDNHLFLSSSKDGSGIGKKPLTWPQRKSIIFDVAKGLAYLHYGVKPAIYHRDIKATNILLDADMRARVADFGLAKQSREGQSHLTTRVAGTHGYLAPEYALYGQLTEKSDVYSFGVVVLEIMCGRKALDLSSGSPRAFLITDWAWSKVKSGKIEEVLDASLLRDGDVEILNPKGIMERFVLVGILCAHVMVALRPTIMDALKMLEGDIEVPALPDRPTPLGHPMIYADGNTFSISPALSRPRLHSGDMLR</sequence>
<accession>A0AAP0X608</accession>
<dbReference type="EC" id="2.7.11.1" evidence="2"/>
<evidence type="ECO:0000256" key="7">
    <source>
        <dbReference type="ARBA" id="ARBA00022741"/>
    </source>
</evidence>
<dbReference type="GO" id="GO:0004674">
    <property type="term" value="F:protein serine/threonine kinase activity"/>
    <property type="evidence" value="ECO:0007669"/>
    <property type="project" value="UniProtKB-KW"/>
</dbReference>
<evidence type="ECO:0000256" key="6">
    <source>
        <dbReference type="ARBA" id="ARBA00022729"/>
    </source>
</evidence>
<evidence type="ECO:0000256" key="5">
    <source>
        <dbReference type="ARBA" id="ARBA00022692"/>
    </source>
</evidence>
<dbReference type="InterPro" id="IPR000719">
    <property type="entry name" value="Prot_kinase_dom"/>
</dbReference>
<dbReference type="GO" id="GO:0016020">
    <property type="term" value="C:membrane"/>
    <property type="evidence" value="ECO:0007669"/>
    <property type="project" value="UniProtKB-SubCell"/>
</dbReference>
<dbReference type="CDD" id="cd14066">
    <property type="entry name" value="STKc_IRAK"/>
    <property type="match status" value="1"/>
</dbReference>
<evidence type="ECO:0000256" key="16">
    <source>
        <dbReference type="PROSITE-ProRule" id="PRU10141"/>
    </source>
</evidence>
<evidence type="ECO:0000256" key="18">
    <source>
        <dbReference type="SAM" id="SignalP"/>
    </source>
</evidence>
<evidence type="ECO:0000256" key="8">
    <source>
        <dbReference type="ARBA" id="ARBA00022777"/>
    </source>
</evidence>
<evidence type="ECO:0000256" key="14">
    <source>
        <dbReference type="ARBA" id="ARBA00047899"/>
    </source>
</evidence>
<dbReference type="InterPro" id="IPR017441">
    <property type="entry name" value="Protein_kinase_ATP_BS"/>
</dbReference>
<reference evidence="20 21" key="1">
    <citation type="journal article" date="2024" name="Plant J.">
        <title>Genome sequences and population genomics reveal climatic adaptation and genomic divergence between two closely related sweetgum species.</title>
        <authorList>
            <person name="Xu W.Q."/>
            <person name="Ren C.Q."/>
            <person name="Zhang X.Y."/>
            <person name="Comes H.P."/>
            <person name="Liu X.H."/>
            <person name="Li Y.G."/>
            <person name="Kettle C.J."/>
            <person name="Jalonen R."/>
            <person name="Gaisberger H."/>
            <person name="Ma Y.Z."/>
            <person name="Qiu Y.X."/>
        </authorList>
    </citation>
    <scope>NUCLEOTIDE SEQUENCE [LARGE SCALE GENOMIC DNA]</scope>
    <source>
        <strain evidence="20">Hangzhou</strain>
    </source>
</reference>
<evidence type="ECO:0000256" key="13">
    <source>
        <dbReference type="ARBA" id="ARBA00023180"/>
    </source>
</evidence>
<dbReference type="EMBL" id="JBBPBK010000004">
    <property type="protein sequence ID" value="KAK9286390.1"/>
    <property type="molecule type" value="Genomic_DNA"/>
</dbReference>